<protein>
    <submittedName>
        <fullName evidence="1">Methionine gamma-lyase family protein</fullName>
    </submittedName>
</protein>
<dbReference type="PANTHER" id="PTHR46658">
    <property type="entry name" value="CYS OR MET METABOLISM PYRIDOXAL-PHOSPHATE-DEPENDENT ENZYME"/>
    <property type="match status" value="1"/>
</dbReference>
<gene>
    <name evidence="1" type="ORF">LL038_06215</name>
</gene>
<dbReference type="AlphaFoldDB" id="A0AA47I6R2"/>
<name>A0AA47I6R2_9CLOT</name>
<evidence type="ECO:0000313" key="2">
    <source>
        <dbReference type="Proteomes" id="UP001164733"/>
    </source>
</evidence>
<dbReference type="EMBL" id="CP086239">
    <property type="protein sequence ID" value="WAG61837.1"/>
    <property type="molecule type" value="Genomic_DNA"/>
</dbReference>
<dbReference type="InterPro" id="IPR009651">
    <property type="entry name" value="Met_g_lyase_put"/>
</dbReference>
<dbReference type="Proteomes" id="UP001164733">
    <property type="component" value="Chromosome"/>
</dbReference>
<accession>A0AA47I6R2</accession>
<proteinExistence type="predicted"/>
<evidence type="ECO:0000313" key="1">
    <source>
        <dbReference type="EMBL" id="WAG61837.1"/>
    </source>
</evidence>
<dbReference type="PANTHER" id="PTHR46658:SF1">
    <property type="entry name" value="CYS OR MET METABOLISM PYRIDOXAL-PHOSPHATE-DEPENDENT ENZYME"/>
    <property type="match status" value="1"/>
</dbReference>
<dbReference type="Pfam" id="PF06838">
    <property type="entry name" value="Met_gamma_lyase"/>
    <property type="match status" value="1"/>
</dbReference>
<reference evidence="1" key="1">
    <citation type="submission" date="2021-11" db="EMBL/GenBank/DDBJ databases">
        <title>Clostridia strains as spoilage organisms.</title>
        <authorList>
            <person name="Wambui J."/>
            <person name="Stevens M.J.A."/>
            <person name="Stephan R."/>
        </authorList>
    </citation>
    <scope>NUCLEOTIDE SEQUENCE</scope>
    <source>
        <strain evidence="1">CF009</strain>
    </source>
</reference>
<sequence length="425" mass="46719">MLDITKEYLQKKYKINSKTIGLYDIAIKDVQGEFEKLDEVREFNQLKVLTALQDERISESHFTNSSGYGYGDIGRDSLDKVYARIFNCESALVRPHFVNGTHAIGAALFGNLRPNDTMLSVCGTPYDTLHNIIGITNKKDIGSLKDFGVKYKQLELNNSKVDIDLMKKTMISDKSIKLVHIQRSTGYGWRKALLICEIEEIIKAAKSINPNVICFVDNCYGEFIETTEPTDVGADLVAGSLIKNIGGGIAPTGGYIAGKEEYVVQASYRLTIPGIGGECGSTFGVMRSLFQGLFLAPHVTMEALKGAIFCARIMELAGFDVLPKYTDKRSDIIQAIKFGNKEMLINFIKGIQAGSPIDSFAQCEPWDMPGYEDKVIMAAGAFIQGSSIELSADAPIREPYIAYLQGGLTFDHAKIGILIALSKVI</sequence>
<organism evidence="1 2">
    <name type="scientific">Clostridium estertheticum</name>
    <dbReference type="NCBI Taxonomy" id="238834"/>
    <lineage>
        <taxon>Bacteria</taxon>
        <taxon>Bacillati</taxon>
        <taxon>Bacillota</taxon>
        <taxon>Clostridia</taxon>
        <taxon>Eubacteriales</taxon>
        <taxon>Clostridiaceae</taxon>
        <taxon>Clostridium</taxon>
    </lineage>
</organism>
<dbReference type="RefSeq" id="WP_216126668.1">
    <property type="nucleotide sequence ID" value="NZ_CP086239.1"/>
</dbReference>